<dbReference type="RefSeq" id="XP_018230595.1">
    <property type="nucleotide sequence ID" value="XM_018373427.1"/>
</dbReference>
<protein>
    <recommendedName>
        <fullName evidence="2 6">GPN-loop GTPase 3</fullName>
    </recommendedName>
</protein>
<evidence type="ECO:0000256" key="4">
    <source>
        <dbReference type="ARBA" id="ARBA00022801"/>
    </source>
</evidence>
<dbReference type="CDD" id="cd17872">
    <property type="entry name" value="GPN3"/>
    <property type="match status" value="1"/>
</dbReference>
<dbReference type="SUPFAM" id="SSF52540">
    <property type="entry name" value="P-loop containing nucleoside triphosphate hydrolases"/>
    <property type="match status" value="1"/>
</dbReference>
<dbReference type="STRING" id="1408657.A0A0W4ZU34"/>
<keyword evidence="5 6" id="KW-0342">GTP-binding</keyword>
<evidence type="ECO:0000256" key="1">
    <source>
        <dbReference type="ARBA" id="ARBA00005290"/>
    </source>
</evidence>
<comment type="function">
    <text evidence="6">Small GTPase required for proper nuclear import of RNA polymerase II and III (RNAPII and RNAPIII). May act at an RNAP assembly step prior to nuclear import.</text>
</comment>
<dbReference type="AlphaFoldDB" id="A0A0W4ZU34"/>
<evidence type="ECO:0000313" key="8">
    <source>
        <dbReference type="Proteomes" id="UP000053447"/>
    </source>
</evidence>
<proteinExistence type="inferred from homology"/>
<reference evidence="8" key="1">
    <citation type="journal article" date="2016" name="Nat. Commun.">
        <title>Genome analysis of three Pneumocystis species reveals adaptation mechanisms to life exclusively in mammalian hosts.</title>
        <authorList>
            <person name="Ma L."/>
            <person name="Chen Z."/>
            <person name="Huang D.W."/>
            <person name="Kutty G."/>
            <person name="Ishihara M."/>
            <person name="Wang H."/>
            <person name="Abouelleil A."/>
            <person name="Bishop L."/>
            <person name="Davey E."/>
            <person name="Deng R."/>
            <person name="Deng X."/>
            <person name="Fan L."/>
            <person name="Fantoni G."/>
            <person name="Fitzgerald M."/>
            <person name="Gogineni E."/>
            <person name="Goldberg J.M."/>
            <person name="Handley G."/>
            <person name="Hu X."/>
            <person name="Huber C."/>
            <person name="Jiao X."/>
            <person name="Jones K."/>
            <person name="Levin J.Z."/>
            <person name="Liu Y."/>
            <person name="Macdonald P."/>
            <person name="Melnikov A."/>
            <person name="Raley C."/>
            <person name="Sassi M."/>
            <person name="Sherman B.T."/>
            <person name="Song X."/>
            <person name="Sykes S."/>
            <person name="Tran B."/>
            <person name="Walsh L."/>
            <person name="Xia Y."/>
            <person name="Yang J."/>
            <person name="Young S."/>
            <person name="Zeng Q."/>
            <person name="Zheng X."/>
            <person name="Stephens R."/>
            <person name="Nusbaum C."/>
            <person name="Birren B.W."/>
            <person name="Azadi P."/>
            <person name="Lempicki R.A."/>
            <person name="Cuomo C.A."/>
            <person name="Kovacs J.A."/>
        </authorList>
    </citation>
    <scope>NUCLEOTIDE SEQUENCE [LARGE SCALE GENOMIC DNA]</scope>
    <source>
        <strain evidence="8">RU7</strain>
    </source>
</reference>
<evidence type="ECO:0000256" key="2">
    <source>
        <dbReference type="ARBA" id="ARBA00014587"/>
    </source>
</evidence>
<evidence type="ECO:0000256" key="3">
    <source>
        <dbReference type="ARBA" id="ARBA00022741"/>
    </source>
</evidence>
<dbReference type="Gene3D" id="3.40.50.300">
    <property type="entry name" value="P-loop containing nucleotide triphosphate hydrolases"/>
    <property type="match status" value="1"/>
</dbReference>
<evidence type="ECO:0000256" key="6">
    <source>
        <dbReference type="RuleBase" id="RU365059"/>
    </source>
</evidence>
<dbReference type="Proteomes" id="UP000053447">
    <property type="component" value="Unassembled WGS sequence"/>
</dbReference>
<dbReference type="VEuPathDB" id="FungiDB:T551_01164"/>
<evidence type="ECO:0000313" key="7">
    <source>
        <dbReference type="EMBL" id="KTW31903.1"/>
    </source>
</evidence>
<comment type="similarity">
    <text evidence="1 6">Belongs to the GPN-loop GTPase family.</text>
</comment>
<dbReference type="GO" id="GO:0005525">
    <property type="term" value="F:GTP binding"/>
    <property type="evidence" value="ECO:0007669"/>
    <property type="project" value="UniProtKB-KW"/>
</dbReference>
<dbReference type="InterPro" id="IPR030228">
    <property type="entry name" value="Gpn3"/>
</dbReference>
<dbReference type="InterPro" id="IPR027417">
    <property type="entry name" value="P-loop_NTPase"/>
</dbReference>
<dbReference type="Pfam" id="PF03029">
    <property type="entry name" value="ATP_bind_1"/>
    <property type="match status" value="1"/>
</dbReference>
<dbReference type="InterPro" id="IPR004130">
    <property type="entry name" value="Gpn"/>
</dbReference>
<keyword evidence="4 6" id="KW-0378">Hydrolase</keyword>
<dbReference type="PANTHER" id="PTHR21231">
    <property type="entry name" value="XPA-BINDING PROTEIN 1-RELATED"/>
    <property type="match status" value="1"/>
</dbReference>
<comment type="subunit">
    <text evidence="6">Binds to RNA polymerase II (RNAPII).</text>
</comment>
<sequence length="271" mass="30754">MPRVGVLVMGPAGSGKTTFSQALVGHMQQMGRAAHLVNLDPAADAQETEATIDIRDLICLEEVMEELEYGPNGGLVYCFDFLMSHLDWLEEEIVGLDNDYLVFDMPGQIELYTHIPVLPMLAKHMHHHLGFRLCAAYLLESQFIVDKAKFFAGVMSAMSAMVMLEIPHINIMSKMDLIESQVRKSDLKRYLNPDPFLLIDEVNAKTNPRYHDLNRAIVQLIDDFHMVSFLPLNIDDEDSIAMILAYIDDCSQWNEDQEPKEPKDIADNENE</sequence>
<dbReference type="GO" id="GO:0003924">
    <property type="term" value="F:GTPase activity"/>
    <property type="evidence" value="ECO:0007669"/>
    <property type="project" value="TreeGrafter"/>
</dbReference>
<keyword evidence="3 6" id="KW-0547">Nucleotide-binding</keyword>
<evidence type="ECO:0000256" key="5">
    <source>
        <dbReference type="ARBA" id="ARBA00023134"/>
    </source>
</evidence>
<dbReference type="PANTHER" id="PTHR21231:SF7">
    <property type="entry name" value="GPN-LOOP GTPASE 3"/>
    <property type="match status" value="1"/>
</dbReference>
<dbReference type="FunFam" id="3.40.50.300:FF:000552">
    <property type="entry name" value="GPN-loop GTPase 3"/>
    <property type="match status" value="1"/>
</dbReference>
<organism evidence="7 8">
    <name type="scientific">Pneumocystis jirovecii (strain RU7)</name>
    <name type="common">Human pneumocystis pneumonia agent</name>
    <dbReference type="NCBI Taxonomy" id="1408657"/>
    <lineage>
        <taxon>Eukaryota</taxon>
        <taxon>Fungi</taxon>
        <taxon>Dikarya</taxon>
        <taxon>Ascomycota</taxon>
        <taxon>Taphrinomycotina</taxon>
        <taxon>Pneumocystomycetes</taxon>
        <taxon>Pneumocystaceae</taxon>
        <taxon>Pneumocystis</taxon>
    </lineage>
</organism>
<comment type="caution">
    <text evidence="7">The sequence shown here is derived from an EMBL/GenBank/DDBJ whole genome shotgun (WGS) entry which is preliminary data.</text>
</comment>
<dbReference type="OrthoDB" id="5839at2759"/>
<gene>
    <name evidence="7" type="ORF">T551_01164</name>
</gene>
<dbReference type="GO" id="GO:0006606">
    <property type="term" value="P:protein import into nucleus"/>
    <property type="evidence" value="ECO:0007669"/>
    <property type="project" value="EnsemblFungi"/>
</dbReference>
<dbReference type="EMBL" id="LFWA01000004">
    <property type="protein sequence ID" value="KTW31903.1"/>
    <property type="molecule type" value="Genomic_DNA"/>
</dbReference>
<dbReference type="GeneID" id="28939682"/>
<name>A0A0W4ZU34_PNEJ7</name>
<accession>A0A0W4ZU34</accession>
<keyword evidence="8" id="KW-1185">Reference proteome</keyword>
<dbReference type="eggNOG" id="KOG1534">
    <property type="taxonomic scope" value="Eukaryota"/>
</dbReference>
<dbReference type="GO" id="GO:0007064">
    <property type="term" value="P:mitotic sister chromatid cohesion"/>
    <property type="evidence" value="ECO:0007669"/>
    <property type="project" value="EnsemblFungi"/>
</dbReference>